<keyword evidence="3" id="KW-1185">Reference proteome</keyword>
<reference evidence="2" key="1">
    <citation type="submission" date="2023-06" db="EMBL/GenBank/DDBJ databases">
        <title>Genomic analysis of the entomopathogenic nematode Steinernema hermaphroditum.</title>
        <authorList>
            <person name="Schwarz E.M."/>
            <person name="Heppert J.K."/>
            <person name="Baniya A."/>
            <person name="Schwartz H.T."/>
            <person name="Tan C.-H."/>
            <person name="Antoshechkin I."/>
            <person name="Sternberg P.W."/>
            <person name="Goodrich-Blair H."/>
            <person name="Dillman A.R."/>
        </authorList>
    </citation>
    <scope>NUCLEOTIDE SEQUENCE</scope>
    <source>
        <strain evidence="2">PS9179</strain>
        <tissue evidence="2">Whole animal</tissue>
    </source>
</reference>
<organism evidence="2 3">
    <name type="scientific">Steinernema hermaphroditum</name>
    <dbReference type="NCBI Taxonomy" id="289476"/>
    <lineage>
        <taxon>Eukaryota</taxon>
        <taxon>Metazoa</taxon>
        <taxon>Ecdysozoa</taxon>
        <taxon>Nematoda</taxon>
        <taxon>Chromadorea</taxon>
        <taxon>Rhabditida</taxon>
        <taxon>Tylenchina</taxon>
        <taxon>Panagrolaimomorpha</taxon>
        <taxon>Strongyloidoidea</taxon>
        <taxon>Steinernematidae</taxon>
        <taxon>Steinernema</taxon>
    </lineage>
</organism>
<sequence length="87" mass="9815">MRLTTVVMLFCLLVCTYAQDLSAEESKTKSSKDFAPYGALGYILTNRADRVCDPPCAPDQKCIKNVECKGGDCDNICFPYTRRNWNH</sequence>
<dbReference type="EMBL" id="JAUCMV010000003">
    <property type="protein sequence ID" value="KAK0412430.1"/>
    <property type="molecule type" value="Genomic_DNA"/>
</dbReference>
<gene>
    <name evidence="2" type="ORF">QR680_006205</name>
</gene>
<name>A0AA39LX09_9BILA</name>
<protein>
    <recommendedName>
        <fullName evidence="4">WAP domain-containing protein</fullName>
    </recommendedName>
</protein>
<evidence type="ECO:0000313" key="2">
    <source>
        <dbReference type="EMBL" id="KAK0412430.1"/>
    </source>
</evidence>
<proteinExistence type="predicted"/>
<accession>A0AA39LX09</accession>
<comment type="caution">
    <text evidence="2">The sequence shown here is derived from an EMBL/GenBank/DDBJ whole genome shotgun (WGS) entry which is preliminary data.</text>
</comment>
<keyword evidence="1" id="KW-0732">Signal</keyword>
<evidence type="ECO:0000313" key="3">
    <source>
        <dbReference type="Proteomes" id="UP001175271"/>
    </source>
</evidence>
<dbReference type="Proteomes" id="UP001175271">
    <property type="component" value="Unassembled WGS sequence"/>
</dbReference>
<dbReference type="AlphaFoldDB" id="A0AA39LX09"/>
<feature type="chain" id="PRO_5041339511" description="WAP domain-containing protein" evidence="1">
    <location>
        <begin position="19"/>
        <end position="87"/>
    </location>
</feature>
<evidence type="ECO:0000256" key="1">
    <source>
        <dbReference type="SAM" id="SignalP"/>
    </source>
</evidence>
<feature type="signal peptide" evidence="1">
    <location>
        <begin position="1"/>
        <end position="18"/>
    </location>
</feature>
<evidence type="ECO:0008006" key="4">
    <source>
        <dbReference type="Google" id="ProtNLM"/>
    </source>
</evidence>